<protein>
    <submittedName>
        <fullName evidence="1">Uncharacterized protein</fullName>
    </submittedName>
</protein>
<reference evidence="1" key="1">
    <citation type="submission" date="2022-10" db="EMBL/GenBank/DDBJ databases">
        <title>Culturing micro-colonial fungi from biological soil crusts in the Mojave desert and describing Neophaeococcomyces mojavensis, and introducing the new genera and species Taxawa tesnikishii.</title>
        <authorList>
            <person name="Kurbessoian T."/>
            <person name="Stajich J.E."/>
        </authorList>
    </citation>
    <scope>NUCLEOTIDE SEQUENCE</scope>
    <source>
        <strain evidence="1">JES_112</strain>
    </source>
</reference>
<evidence type="ECO:0000313" key="2">
    <source>
        <dbReference type="Proteomes" id="UP001172386"/>
    </source>
</evidence>
<dbReference type="Proteomes" id="UP001172386">
    <property type="component" value="Unassembled WGS sequence"/>
</dbReference>
<sequence>TATQEELLFRKAFEQVKIQRTRKGPLPELLDNLNHAQTIKDVQYAVDLERRRNGLWSEKLGKSWMEKFEKLVEHIWLYKGFLDAVVSRSANVAAPIWGAIAFGLSVFKDLAGTRILLKNLETRLEHSIRRFADYCHYATKDATLLQDMLVKYYGEVIDFAIGVLEEFSHGRIMSFTRTIHRTLKSKLEEFRDSINLIIRDVDEAFNLAGFQRIEQVINSKSANLATAMASNSSSKNGPLVFGVPQSWSHAFTGQQQYLRSIDDALHIRGQHMGRQAIHGIGGIGKTQILLQYVRLRLPGSGHAQAYDKVIWFNASSYAAIVSSVVSLMQLVEPAVAQFTGDNKDFDFNQFQLWLQKASNWLLVLDDVRDYDDVRKALPANCKGHTLCSTRHLYVARQIVPDGQPLEITAMDHDTSTQLVSALSKGFAYLPDNDVFIAGKTAAFSGGIPLLIEQVVHNAIFGKRSLLETLDLVNRNTKLLEQQNISSLHDENLSIGGIVMQYFHDLKTISPKAEALFMLLAYLEPSSIPLSMVRSGAAQFQTFLDSDHTYIRGRLRMENRDSREVKEVSSSADGSSFLDIDPFRPKTWRRKSKTRHQPKTEVQDDLPLDDLALKNKLRTECGPSTPVGRLFENAAMIEDATIVLKEANLIRQIGNDTLWMHDVISDVTKALVTKRSETANQEMALTAATMVYLAFPTPDMSALRHVTVRCWLYLSHAIACHYNLKDAGTLNDCSIGPELSHIIASTLCMAQAGTFDAKGRATVHSTVEEGENLSQIIYFYQQAFAGYMAGWKRLKQMPGIDDNRIFHFSRLDREREMANQYLRSRYSIGLERFGRSAPWRAMQTAVKLSLLLEREGLDLREAIYLSNAAASFNSLAFGPNDEDTLGIRTIQHDQLCGANRWQEAYDKNLEAIKLFIGWEPGNDKHNSKISYMSLADTSVGATLANQAGITCIELSVDITSPDPNEAAQARLKARQAVTWFKVVLKYAETTNGEDHYTCVKPMRYLAQSYERLGEVHDALFWYASAVLCCLSVLVWEGVDFEYWENDPGVGAVLGSEEVIERTVRDFEDAKKRLVQADVIGDAVYAQLRDDKLLGRVESMIRRWKNDREKNGAFDPYQHDDDGLVLDGVEVEEMRQQLELDSDKENRGVVVEVLQTEECPKSELELAEHICMAQEA</sequence>
<evidence type="ECO:0000313" key="1">
    <source>
        <dbReference type="EMBL" id="KAJ9650203.1"/>
    </source>
</evidence>
<feature type="non-terminal residue" evidence="1">
    <location>
        <position position="1"/>
    </location>
</feature>
<dbReference type="EMBL" id="JAPDRQ010000371">
    <property type="protein sequence ID" value="KAJ9650203.1"/>
    <property type="molecule type" value="Genomic_DNA"/>
</dbReference>
<comment type="caution">
    <text evidence="1">The sequence shown here is derived from an EMBL/GenBank/DDBJ whole genome shotgun (WGS) entry which is preliminary data.</text>
</comment>
<keyword evidence="2" id="KW-1185">Reference proteome</keyword>
<name>A0ACC2ZRJ7_9EURO</name>
<proteinExistence type="predicted"/>
<gene>
    <name evidence="1" type="ORF">H2198_010489</name>
</gene>
<organism evidence="1 2">
    <name type="scientific">Neophaeococcomyces mojaviensis</name>
    <dbReference type="NCBI Taxonomy" id="3383035"/>
    <lineage>
        <taxon>Eukaryota</taxon>
        <taxon>Fungi</taxon>
        <taxon>Dikarya</taxon>
        <taxon>Ascomycota</taxon>
        <taxon>Pezizomycotina</taxon>
        <taxon>Eurotiomycetes</taxon>
        <taxon>Chaetothyriomycetidae</taxon>
        <taxon>Chaetothyriales</taxon>
        <taxon>Chaetothyriales incertae sedis</taxon>
        <taxon>Neophaeococcomyces</taxon>
    </lineage>
</organism>
<accession>A0ACC2ZRJ7</accession>